<keyword evidence="3" id="KW-1185">Reference proteome</keyword>
<keyword evidence="1" id="KW-0853">WD repeat</keyword>
<dbReference type="PANTHER" id="PTHR44525:SF1">
    <property type="entry name" value="WD REPEAT-CONTAINING PROTEIN 27"/>
    <property type="match status" value="1"/>
</dbReference>
<dbReference type="InterPro" id="IPR036322">
    <property type="entry name" value="WD40_repeat_dom_sf"/>
</dbReference>
<sequence length="320" mass="35788">MFDITKKQTMIIEKLNVHCDRLLSHHQLACCRNYCGIPMREDDGIPNLCPQPTLLTGHHGEISCMTFGKKSRPLLLCSASADYIIVWNIEYCQKRLRDGKVAVGTVIGTSVGDVVHLSFCFTDETVAACSGATVYILCVMKQEVIHTLTGHLGPLISAEFCPWNKNLLVTTSEDRTFKVWDLKTGVVWYQSFVLSASLLLCTLFLEGTQSLIAGSADGQVWCFSVHDEHKCRLVTKMDLQKMEKRHRMLQDTISHQAGDTYKSCSCCKGLCNIHTLSMNPKNNDTSWLCIGSSDGLYVVDLDVSELITVLYFKGMVICRK</sequence>
<dbReference type="InParanoid" id="A0A3P8V4C8"/>
<dbReference type="InterPro" id="IPR042411">
    <property type="entry name" value="WDR27"/>
</dbReference>
<dbReference type="GeneTree" id="ENSGT00390000012017"/>
<evidence type="ECO:0000256" key="1">
    <source>
        <dbReference type="PROSITE-ProRule" id="PRU00221"/>
    </source>
</evidence>
<proteinExistence type="predicted"/>
<dbReference type="Ensembl" id="ENSCSET00000009530.1">
    <property type="protein sequence ID" value="ENSCSEP00000009417.1"/>
    <property type="gene ID" value="ENSCSEG00000006049.1"/>
</dbReference>
<evidence type="ECO:0000313" key="3">
    <source>
        <dbReference type="Proteomes" id="UP000265120"/>
    </source>
</evidence>
<dbReference type="InterPro" id="IPR001680">
    <property type="entry name" value="WD40_rpt"/>
</dbReference>
<feature type="repeat" description="WD" evidence="1">
    <location>
        <begin position="148"/>
        <end position="185"/>
    </location>
</feature>
<dbReference type="OMA" id="VACCHSY"/>
<protein>
    <submittedName>
        <fullName evidence="2">WD repeat domain 27</fullName>
    </submittedName>
</protein>
<accession>A0A3P8V4C8</accession>
<dbReference type="PANTHER" id="PTHR44525">
    <property type="entry name" value="WD REPEAT-CONTAINING PROTEIN 27"/>
    <property type="match status" value="1"/>
</dbReference>
<dbReference type="AlphaFoldDB" id="A0A3P8V4C8"/>
<reference evidence="2" key="3">
    <citation type="submission" date="2025-09" db="UniProtKB">
        <authorList>
            <consortium name="Ensembl"/>
        </authorList>
    </citation>
    <scope>IDENTIFICATION</scope>
</reference>
<name>A0A3P8V4C8_CYNSE</name>
<organism evidence="2 3">
    <name type="scientific">Cynoglossus semilaevis</name>
    <name type="common">Tongue sole</name>
    <dbReference type="NCBI Taxonomy" id="244447"/>
    <lineage>
        <taxon>Eukaryota</taxon>
        <taxon>Metazoa</taxon>
        <taxon>Chordata</taxon>
        <taxon>Craniata</taxon>
        <taxon>Vertebrata</taxon>
        <taxon>Euteleostomi</taxon>
        <taxon>Actinopterygii</taxon>
        <taxon>Neopterygii</taxon>
        <taxon>Teleostei</taxon>
        <taxon>Neoteleostei</taxon>
        <taxon>Acanthomorphata</taxon>
        <taxon>Carangaria</taxon>
        <taxon>Pleuronectiformes</taxon>
        <taxon>Pleuronectoidei</taxon>
        <taxon>Cynoglossidae</taxon>
        <taxon>Cynoglossinae</taxon>
        <taxon>Cynoglossus</taxon>
    </lineage>
</organism>
<dbReference type="Gene3D" id="2.130.10.10">
    <property type="entry name" value="YVTN repeat-like/Quinoprotein amine dehydrogenase"/>
    <property type="match status" value="1"/>
</dbReference>
<dbReference type="InterPro" id="IPR015943">
    <property type="entry name" value="WD40/YVTN_repeat-like_dom_sf"/>
</dbReference>
<reference evidence="2" key="2">
    <citation type="submission" date="2025-08" db="UniProtKB">
        <authorList>
            <consortium name="Ensembl"/>
        </authorList>
    </citation>
    <scope>IDENTIFICATION</scope>
</reference>
<reference evidence="2 3" key="1">
    <citation type="journal article" date="2014" name="Nat. Genet.">
        <title>Whole-genome sequence of a flatfish provides insights into ZW sex chromosome evolution and adaptation to a benthic lifestyle.</title>
        <authorList>
            <person name="Chen S."/>
            <person name="Zhang G."/>
            <person name="Shao C."/>
            <person name="Huang Q."/>
            <person name="Liu G."/>
            <person name="Zhang P."/>
            <person name="Song W."/>
            <person name="An N."/>
            <person name="Chalopin D."/>
            <person name="Volff J.N."/>
            <person name="Hong Y."/>
            <person name="Li Q."/>
            <person name="Sha Z."/>
            <person name="Zhou H."/>
            <person name="Xie M."/>
            <person name="Yu Q."/>
            <person name="Liu Y."/>
            <person name="Xiang H."/>
            <person name="Wang N."/>
            <person name="Wu K."/>
            <person name="Yang C."/>
            <person name="Zhou Q."/>
            <person name="Liao X."/>
            <person name="Yang L."/>
            <person name="Hu Q."/>
            <person name="Zhang J."/>
            <person name="Meng L."/>
            <person name="Jin L."/>
            <person name="Tian Y."/>
            <person name="Lian J."/>
            <person name="Yang J."/>
            <person name="Miao G."/>
            <person name="Liu S."/>
            <person name="Liang Z."/>
            <person name="Yan F."/>
            <person name="Li Y."/>
            <person name="Sun B."/>
            <person name="Zhang H."/>
            <person name="Zhang J."/>
            <person name="Zhu Y."/>
            <person name="Du M."/>
            <person name="Zhao Y."/>
            <person name="Schartl M."/>
            <person name="Tang Q."/>
            <person name="Wang J."/>
        </authorList>
    </citation>
    <scope>NUCLEOTIDE SEQUENCE</scope>
</reference>
<dbReference type="PROSITE" id="PS50294">
    <property type="entry name" value="WD_REPEATS_REGION"/>
    <property type="match status" value="1"/>
</dbReference>
<dbReference type="SUPFAM" id="SSF50978">
    <property type="entry name" value="WD40 repeat-like"/>
    <property type="match status" value="1"/>
</dbReference>
<evidence type="ECO:0000313" key="2">
    <source>
        <dbReference type="Ensembl" id="ENSCSEP00000009417.1"/>
    </source>
</evidence>
<dbReference type="Proteomes" id="UP000265120">
    <property type="component" value="Chromosome 12"/>
</dbReference>
<dbReference type="PROSITE" id="PS50082">
    <property type="entry name" value="WD_REPEATS_2"/>
    <property type="match status" value="1"/>
</dbReference>
<dbReference type="SMART" id="SM00320">
    <property type="entry name" value="WD40"/>
    <property type="match status" value="3"/>
</dbReference>
<dbReference type="STRING" id="244447.ENSCSEP00000009417"/>
<dbReference type="Pfam" id="PF00400">
    <property type="entry name" value="WD40"/>
    <property type="match status" value="1"/>
</dbReference>